<feature type="region of interest" description="Disordered" evidence="1">
    <location>
        <begin position="129"/>
        <end position="148"/>
    </location>
</feature>
<dbReference type="Pfam" id="PF25240">
    <property type="entry name" value="PUB2_N"/>
    <property type="match status" value="1"/>
</dbReference>
<organism evidence="3">
    <name type="scientific">Oryza meridionalis</name>
    <dbReference type="NCBI Taxonomy" id="40149"/>
    <lineage>
        <taxon>Eukaryota</taxon>
        <taxon>Viridiplantae</taxon>
        <taxon>Streptophyta</taxon>
        <taxon>Embryophyta</taxon>
        <taxon>Tracheophyta</taxon>
        <taxon>Spermatophyta</taxon>
        <taxon>Magnoliopsida</taxon>
        <taxon>Liliopsida</taxon>
        <taxon>Poales</taxon>
        <taxon>Poaceae</taxon>
        <taxon>BOP clade</taxon>
        <taxon>Oryzoideae</taxon>
        <taxon>Oryzeae</taxon>
        <taxon>Oryzinae</taxon>
        <taxon>Oryza</taxon>
    </lineage>
</organism>
<dbReference type="Proteomes" id="UP000008021">
    <property type="component" value="Chromosome 1"/>
</dbReference>
<feature type="region of interest" description="Disordered" evidence="1">
    <location>
        <begin position="1"/>
        <end position="25"/>
    </location>
</feature>
<sequence>MSTKKRARWDPPPEKNCGPTRQSVQAGTTALRDCRWGPRVSGGEQLLPSCSRIRPPRAPGPPYASPSLHLGPTCHLASVSATTPTRGGSLLPRVHTLPRLVAFALLVFVSASCDEAKARRLLRLRLARATTSTSTRESESSSSSSFHWRPPSISNFRVLSSSNASKTELVKKYCQTMDGILDHLEVALNRAFPQITPDGELSKVLEELGATINEATELVGGWNQMMSKIYFVTTLSFP</sequence>
<feature type="compositionally biased region" description="Low complexity" evidence="1">
    <location>
        <begin position="129"/>
        <end position="145"/>
    </location>
</feature>
<reference evidence="3" key="1">
    <citation type="submission" date="2015-04" db="UniProtKB">
        <authorList>
            <consortium name="EnsemblPlants"/>
        </authorList>
    </citation>
    <scope>IDENTIFICATION</scope>
</reference>
<dbReference type="Gramene" id="OMERI01G36470.1">
    <property type="protein sequence ID" value="OMERI01G36470.1"/>
    <property type="gene ID" value="OMERI01G36470"/>
</dbReference>
<reference evidence="3" key="2">
    <citation type="submission" date="2018-05" db="EMBL/GenBank/DDBJ databases">
        <title>OmerRS3 (Oryza meridionalis Reference Sequence Version 3).</title>
        <authorList>
            <person name="Zhang J."/>
            <person name="Kudrna D."/>
            <person name="Lee S."/>
            <person name="Talag J."/>
            <person name="Welchert J."/>
            <person name="Wing R.A."/>
        </authorList>
    </citation>
    <scope>NUCLEOTIDE SEQUENCE [LARGE SCALE GENOMIC DNA]</scope>
    <source>
        <strain evidence="3">cv. OR44</strain>
    </source>
</reference>
<dbReference type="HOGENOM" id="CLU_1167458_0_0_1"/>
<proteinExistence type="predicted"/>
<protein>
    <recommendedName>
        <fullName evidence="2">PUB2-4-like N-terminal domain-containing protein</fullName>
    </recommendedName>
</protein>
<dbReference type="AlphaFoldDB" id="A0A0E0CB69"/>
<evidence type="ECO:0000256" key="1">
    <source>
        <dbReference type="SAM" id="MobiDB-lite"/>
    </source>
</evidence>
<dbReference type="InterPro" id="IPR057314">
    <property type="entry name" value="PUB2-4-like_N"/>
</dbReference>
<evidence type="ECO:0000313" key="4">
    <source>
        <dbReference type="Proteomes" id="UP000008021"/>
    </source>
</evidence>
<evidence type="ECO:0000313" key="3">
    <source>
        <dbReference type="EnsemblPlants" id="OMERI01G36470.1"/>
    </source>
</evidence>
<feature type="domain" description="PUB2-4-like N-terminal" evidence="2">
    <location>
        <begin position="152"/>
        <end position="233"/>
    </location>
</feature>
<keyword evidence="4" id="KW-1185">Reference proteome</keyword>
<accession>A0A0E0CB69</accession>
<name>A0A0E0CB69_9ORYZ</name>
<dbReference type="EnsemblPlants" id="OMERI01G36470.1">
    <property type="protein sequence ID" value="OMERI01G36470.1"/>
    <property type="gene ID" value="OMERI01G36470"/>
</dbReference>
<evidence type="ECO:0000259" key="2">
    <source>
        <dbReference type="Pfam" id="PF25240"/>
    </source>
</evidence>